<comment type="similarity">
    <text evidence="1">Belongs to the sigma-70 factor family. ECF subfamily.</text>
</comment>
<dbReference type="PANTHER" id="PTHR43133">
    <property type="entry name" value="RNA POLYMERASE ECF-TYPE SIGMA FACTO"/>
    <property type="match status" value="1"/>
</dbReference>
<evidence type="ECO:0000313" key="7">
    <source>
        <dbReference type="EMBL" id="HBJ09816.1"/>
    </source>
</evidence>
<evidence type="ECO:0000256" key="4">
    <source>
        <dbReference type="ARBA" id="ARBA00023163"/>
    </source>
</evidence>
<feature type="domain" description="RNA polymerase sigma-70 region 2" evidence="5">
    <location>
        <begin position="15"/>
        <end position="74"/>
    </location>
</feature>
<evidence type="ECO:0000259" key="6">
    <source>
        <dbReference type="Pfam" id="PF08281"/>
    </source>
</evidence>
<dbReference type="Pfam" id="PF08281">
    <property type="entry name" value="Sigma70_r4_2"/>
    <property type="match status" value="1"/>
</dbReference>
<dbReference type="GO" id="GO:0016987">
    <property type="term" value="F:sigma factor activity"/>
    <property type="evidence" value="ECO:0007669"/>
    <property type="project" value="UniProtKB-KW"/>
</dbReference>
<dbReference type="Gene3D" id="1.10.10.10">
    <property type="entry name" value="Winged helix-like DNA-binding domain superfamily/Winged helix DNA-binding domain"/>
    <property type="match status" value="1"/>
</dbReference>
<dbReference type="InterPro" id="IPR013249">
    <property type="entry name" value="RNA_pol_sigma70_r4_t2"/>
</dbReference>
<name>A0A354M5M7_9BACT</name>
<evidence type="ECO:0000256" key="1">
    <source>
        <dbReference type="ARBA" id="ARBA00010641"/>
    </source>
</evidence>
<reference evidence="7 8" key="1">
    <citation type="journal article" date="2018" name="Nat. Biotechnol.">
        <title>A standardized bacterial taxonomy based on genome phylogeny substantially revises the tree of life.</title>
        <authorList>
            <person name="Parks D.H."/>
            <person name="Chuvochina M."/>
            <person name="Waite D.W."/>
            <person name="Rinke C."/>
            <person name="Skarshewski A."/>
            <person name="Chaumeil P.A."/>
            <person name="Hugenholtz P."/>
        </authorList>
    </citation>
    <scope>NUCLEOTIDE SEQUENCE [LARGE SCALE GENOMIC DNA]</scope>
    <source>
        <strain evidence="7">UBA11482</strain>
    </source>
</reference>
<evidence type="ECO:0000256" key="3">
    <source>
        <dbReference type="ARBA" id="ARBA00023082"/>
    </source>
</evidence>
<organism evidence="7 8">
    <name type="scientific">Coprobacter fastidiosus</name>
    <dbReference type="NCBI Taxonomy" id="1099853"/>
    <lineage>
        <taxon>Bacteria</taxon>
        <taxon>Pseudomonadati</taxon>
        <taxon>Bacteroidota</taxon>
        <taxon>Bacteroidia</taxon>
        <taxon>Bacteroidales</taxon>
        <taxon>Barnesiellaceae</taxon>
        <taxon>Coprobacter</taxon>
    </lineage>
</organism>
<dbReference type="GO" id="GO:0003677">
    <property type="term" value="F:DNA binding"/>
    <property type="evidence" value="ECO:0007669"/>
    <property type="project" value="InterPro"/>
</dbReference>
<dbReference type="GeneID" id="92929453"/>
<dbReference type="Pfam" id="PF04542">
    <property type="entry name" value="Sigma70_r2"/>
    <property type="match status" value="1"/>
</dbReference>
<dbReference type="InterPro" id="IPR013324">
    <property type="entry name" value="RNA_pol_sigma_r3/r4-like"/>
</dbReference>
<dbReference type="InterPro" id="IPR007627">
    <property type="entry name" value="RNA_pol_sigma70_r2"/>
</dbReference>
<keyword evidence="4" id="KW-0804">Transcription</keyword>
<evidence type="ECO:0000256" key="2">
    <source>
        <dbReference type="ARBA" id="ARBA00023015"/>
    </source>
</evidence>
<dbReference type="PANTHER" id="PTHR43133:SF25">
    <property type="entry name" value="RNA POLYMERASE SIGMA FACTOR RFAY-RELATED"/>
    <property type="match status" value="1"/>
</dbReference>
<accession>A0A354M5M7</accession>
<gene>
    <name evidence="7" type="ORF">DDY73_12545</name>
</gene>
<dbReference type="RefSeq" id="WP_022390821.1">
    <property type="nucleotide sequence ID" value="NZ_AP028032.1"/>
</dbReference>
<dbReference type="InterPro" id="IPR036388">
    <property type="entry name" value="WH-like_DNA-bd_sf"/>
</dbReference>
<comment type="caution">
    <text evidence="7">The sequence shown here is derived from an EMBL/GenBank/DDBJ whole genome shotgun (WGS) entry which is preliminary data.</text>
</comment>
<feature type="domain" description="RNA polymerase sigma factor 70 region 4 type 2" evidence="6">
    <location>
        <begin position="109"/>
        <end position="159"/>
    </location>
</feature>
<dbReference type="InterPro" id="IPR039425">
    <property type="entry name" value="RNA_pol_sigma-70-like"/>
</dbReference>
<keyword evidence="2" id="KW-0805">Transcription regulation</keyword>
<dbReference type="NCBIfam" id="TIGR02937">
    <property type="entry name" value="sigma70-ECF"/>
    <property type="match status" value="1"/>
</dbReference>
<evidence type="ECO:0000313" key="8">
    <source>
        <dbReference type="Proteomes" id="UP000262954"/>
    </source>
</evidence>
<proteinExistence type="inferred from homology"/>
<dbReference type="GO" id="GO:0006352">
    <property type="term" value="P:DNA-templated transcription initiation"/>
    <property type="evidence" value="ECO:0007669"/>
    <property type="project" value="InterPro"/>
</dbReference>
<dbReference type="AlphaFoldDB" id="A0A354M5M7"/>
<sequence length="170" mass="20127">MDEKKMTGLLIGMQKSLFNFAYSLTMNRDDAQDLLQATSLKVLSNVEKLVHYENLNGWMYTIMRNIFINDYHRNVNRRTVYDNEDETIMKSVANDPSDDTPESLYNVKEINKAINSLSKEYRVPFSLYLAGYKYQEIADEMHLPIGTIKSRIYMTRQQLQSQLRDYHYER</sequence>
<dbReference type="SUPFAM" id="SSF88946">
    <property type="entry name" value="Sigma2 domain of RNA polymerase sigma factors"/>
    <property type="match status" value="1"/>
</dbReference>
<evidence type="ECO:0000259" key="5">
    <source>
        <dbReference type="Pfam" id="PF04542"/>
    </source>
</evidence>
<protein>
    <submittedName>
        <fullName evidence="7">RNA polymerase subunit sigma</fullName>
    </submittedName>
</protein>
<dbReference type="Gene3D" id="1.10.1740.10">
    <property type="match status" value="1"/>
</dbReference>
<dbReference type="Proteomes" id="UP000262954">
    <property type="component" value="Unassembled WGS sequence"/>
</dbReference>
<dbReference type="SUPFAM" id="SSF88659">
    <property type="entry name" value="Sigma3 and sigma4 domains of RNA polymerase sigma factors"/>
    <property type="match status" value="1"/>
</dbReference>
<dbReference type="CDD" id="cd06171">
    <property type="entry name" value="Sigma70_r4"/>
    <property type="match status" value="1"/>
</dbReference>
<dbReference type="EMBL" id="DNWC01000162">
    <property type="protein sequence ID" value="HBJ09816.1"/>
    <property type="molecule type" value="Genomic_DNA"/>
</dbReference>
<dbReference type="InterPro" id="IPR013325">
    <property type="entry name" value="RNA_pol_sigma_r2"/>
</dbReference>
<dbReference type="InterPro" id="IPR014284">
    <property type="entry name" value="RNA_pol_sigma-70_dom"/>
</dbReference>
<keyword evidence="3" id="KW-0731">Sigma factor</keyword>